<keyword evidence="1" id="KW-0175">Coiled coil</keyword>
<gene>
    <name evidence="2" type="ORF">SAMN05421788_101826</name>
</gene>
<dbReference type="AlphaFoldDB" id="A0A173MPK7"/>
<dbReference type="EMBL" id="FTOR01000001">
    <property type="protein sequence ID" value="SIS72273.1"/>
    <property type="molecule type" value="Genomic_DNA"/>
</dbReference>
<keyword evidence="3" id="KW-1185">Reference proteome</keyword>
<dbReference type="Proteomes" id="UP000186917">
    <property type="component" value="Unassembled WGS sequence"/>
</dbReference>
<protein>
    <submittedName>
        <fullName evidence="2">Uncharacterized protein</fullName>
    </submittedName>
</protein>
<reference evidence="3" key="1">
    <citation type="submission" date="2017-01" db="EMBL/GenBank/DDBJ databases">
        <authorList>
            <person name="Varghese N."/>
            <person name="Submissions S."/>
        </authorList>
    </citation>
    <scope>NUCLEOTIDE SEQUENCE [LARGE SCALE GENOMIC DNA]</scope>
    <source>
        <strain evidence="3">DSM 21054</strain>
    </source>
</reference>
<organism evidence="2 3">
    <name type="scientific">Filimonas lacunae</name>
    <dbReference type="NCBI Taxonomy" id="477680"/>
    <lineage>
        <taxon>Bacteria</taxon>
        <taxon>Pseudomonadati</taxon>
        <taxon>Bacteroidota</taxon>
        <taxon>Chitinophagia</taxon>
        <taxon>Chitinophagales</taxon>
        <taxon>Chitinophagaceae</taxon>
        <taxon>Filimonas</taxon>
    </lineage>
</organism>
<feature type="coiled-coil region" evidence="1">
    <location>
        <begin position="24"/>
        <end position="98"/>
    </location>
</feature>
<dbReference type="RefSeq" id="WP_076375917.1">
    <property type="nucleotide sequence ID" value="NZ_AP017422.1"/>
</dbReference>
<evidence type="ECO:0000313" key="3">
    <source>
        <dbReference type="Proteomes" id="UP000186917"/>
    </source>
</evidence>
<dbReference type="OrthoDB" id="9930474at2"/>
<evidence type="ECO:0000313" key="2">
    <source>
        <dbReference type="EMBL" id="SIS72273.1"/>
    </source>
</evidence>
<sequence length="104" mass="12097">MNITIWVSLLTAILTSLLARVLYRNKLKAETQKLEADTEKIRLENIEKTVNLWRSFSADLEKQIKQLTERCVLLSTEIERLRSENTTLETQVIKLRAAIEKKVV</sequence>
<evidence type="ECO:0000256" key="1">
    <source>
        <dbReference type="SAM" id="Coils"/>
    </source>
</evidence>
<dbReference type="KEGG" id="fln:FLA_5437"/>
<proteinExistence type="predicted"/>
<name>A0A173MPK7_9BACT</name>
<dbReference type="STRING" id="477680.SAMN05421788_101826"/>
<accession>A0A173MPK7</accession>